<feature type="compositionally biased region" description="Low complexity" evidence="1">
    <location>
        <begin position="320"/>
        <end position="331"/>
    </location>
</feature>
<dbReference type="SUPFAM" id="SSF56112">
    <property type="entry name" value="Protein kinase-like (PK-like)"/>
    <property type="match status" value="1"/>
</dbReference>
<evidence type="ECO:0000313" key="3">
    <source>
        <dbReference type="EMBL" id="CAG9332445.1"/>
    </source>
</evidence>
<feature type="domain" description="Protein kinase" evidence="2">
    <location>
        <begin position="1"/>
        <end position="306"/>
    </location>
</feature>
<dbReference type="GO" id="GO:0004672">
    <property type="term" value="F:protein kinase activity"/>
    <property type="evidence" value="ECO:0007669"/>
    <property type="project" value="InterPro"/>
</dbReference>
<protein>
    <recommendedName>
        <fullName evidence="2">Protein kinase domain-containing protein</fullName>
    </recommendedName>
</protein>
<keyword evidence="4" id="KW-1185">Reference proteome</keyword>
<dbReference type="Pfam" id="PF00069">
    <property type="entry name" value="Pkinase"/>
    <property type="match status" value="1"/>
</dbReference>
<dbReference type="PROSITE" id="PS50011">
    <property type="entry name" value="PROTEIN_KINASE_DOM"/>
    <property type="match status" value="1"/>
</dbReference>
<dbReference type="Proteomes" id="UP001162131">
    <property type="component" value="Unassembled WGS sequence"/>
</dbReference>
<evidence type="ECO:0000256" key="1">
    <source>
        <dbReference type="SAM" id="MobiDB-lite"/>
    </source>
</evidence>
<dbReference type="AlphaFoldDB" id="A0AAU9K381"/>
<dbReference type="PANTHER" id="PTHR24347">
    <property type="entry name" value="SERINE/THREONINE-PROTEIN KINASE"/>
    <property type="match status" value="1"/>
</dbReference>
<proteinExistence type="predicted"/>
<evidence type="ECO:0000259" key="2">
    <source>
        <dbReference type="PROSITE" id="PS50011"/>
    </source>
</evidence>
<reference evidence="3" key="1">
    <citation type="submission" date="2021-09" db="EMBL/GenBank/DDBJ databases">
        <authorList>
            <consortium name="AG Swart"/>
            <person name="Singh M."/>
            <person name="Singh A."/>
            <person name="Seah K."/>
            <person name="Emmerich C."/>
        </authorList>
    </citation>
    <scope>NUCLEOTIDE SEQUENCE</scope>
    <source>
        <strain evidence="3">ATCC30299</strain>
    </source>
</reference>
<dbReference type="Gene3D" id="1.10.510.10">
    <property type="entry name" value="Transferase(Phosphotransferase) domain 1"/>
    <property type="match status" value="1"/>
</dbReference>
<evidence type="ECO:0000313" key="4">
    <source>
        <dbReference type="Proteomes" id="UP001162131"/>
    </source>
</evidence>
<dbReference type="InterPro" id="IPR000719">
    <property type="entry name" value="Prot_kinase_dom"/>
</dbReference>
<dbReference type="Gene3D" id="3.30.200.20">
    <property type="entry name" value="Phosphorylase Kinase, domain 1"/>
    <property type="match status" value="1"/>
</dbReference>
<dbReference type="EMBL" id="CAJZBQ010000054">
    <property type="protein sequence ID" value="CAG9332445.1"/>
    <property type="molecule type" value="Genomic_DNA"/>
</dbReference>
<organism evidence="3 4">
    <name type="scientific">Blepharisma stoltei</name>
    <dbReference type="NCBI Taxonomy" id="1481888"/>
    <lineage>
        <taxon>Eukaryota</taxon>
        <taxon>Sar</taxon>
        <taxon>Alveolata</taxon>
        <taxon>Ciliophora</taxon>
        <taxon>Postciliodesmatophora</taxon>
        <taxon>Heterotrichea</taxon>
        <taxon>Heterotrichida</taxon>
        <taxon>Blepharismidae</taxon>
        <taxon>Blepharisma</taxon>
    </lineage>
</organism>
<dbReference type="GO" id="GO:0005524">
    <property type="term" value="F:ATP binding"/>
    <property type="evidence" value="ECO:0007669"/>
    <property type="project" value="InterPro"/>
</dbReference>
<gene>
    <name evidence="3" type="ORF">BSTOLATCC_MIC55891</name>
</gene>
<comment type="caution">
    <text evidence="3">The sequence shown here is derived from an EMBL/GenBank/DDBJ whole genome shotgun (WGS) entry which is preliminary data.</text>
</comment>
<name>A0AAU9K381_9CILI</name>
<dbReference type="InterPro" id="IPR011009">
    <property type="entry name" value="Kinase-like_dom_sf"/>
</dbReference>
<accession>A0AAU9K381</accession>
<feature type="region of interest" description="Disordered" evidence="1">
    <location>
        <begin position="312"/>
        <end position="333"/>
    </location>
</feature>
<sequence length="419" mass="48275">MGCGKSVQIVKNIKVLPPKDKCFISTNNISDEKSTFSADSKAGNAAACDYENFCIIERHEDYQYVEAFHVSSQQNRLIKMIPKENLSEKLYFKNKSILQLREAKILKLLSHQNIQKCFEVIEDEINVGIVFEYLNGMSSLNSKFRVYNEFEASQIMKQLFSAVSYMHSKRVIHRKITLNTIFIDENNLSIKLCNFEDAFMKGLEQPSKILEELPFVAPDFESSRYSEKCDEWNCGVIMYMLLTGESPFPGQNEIEIKAKMRSGNYLKNTPKYDAISLQAKYIIDKLLNIDSLARVSAAVAINYPWVQQAMNEGKNKKKQAQQSNNSNLSMSRESEMSQIVPLRRLSCFSCFCENKGDSDFVDFNDFKDNTDETYQDFLKGWLKIVESREGLAPSSYREFCEKEHQKYGEIVISIPKNFD</sequence>